<feature type="transmembrane region" description="Helical" evidence="10">
    <location>
        <begin position="184"/>
        <end position="204"/>
    </location>
</feature>
<feature type="transmembrane region" description="Helical" evidence="10">
    <location>
        <begin position="66"/>
        <end position="86"/>
    </location>
</feature>
<gene>
    <name evidence="11" type="ORF">GCM10023321_37280</name>
</gene>
<keyword evidence="9 10" id="KW-0472">Membrane</keyword>
<proteinExistence type="predicted"/>
<reference evidence="12" key="1">
    <citation type="journal article" date="2019" name="Int. J. Syst. Evol. Microbiol.">
        <title>The Global Catalogue of Microorganisms (GCM) 10K type strain sequencing project: providing services to taxonomists for standard genome sequencing and annotation.</title>
        <authorList>
            <consortium name="The Broad Institute Genomics Platform"/>
            <consortium name="The Broad Institute Genome Sequencing Center for Infectious Disease"/>
            <person name="Wu L."/>
            <person name="Ma J."/>
        </authorList>
    </citation>
    <scope>NUCLEOTIDE SEQUENCE [LARGE SCALE GENOMIC DNA]</scope>
    <source>
        <strain evidence="12">JCM 18303</strain>
    </source>
</reference>
<feature type="transmembrane region" description="Helical" evidence="10">
    <location>
        <begin position="374"/>
        <end position="392"/>
    </location>
</feature>
<evidence type="ECO:0000256" key="1">
    <source>
        <dbReference type="ARBA" id="ARBA00004477"/>
    </source>
</evidence>
<dbReference type="PANTHER" id="PTHR12468">
    <property type="entry name" value="GPI MANNOSYLTRANSFERASE 2"/>
    <property type="match status" value="1"/>
</dbReference>
<dbReference type="EMBL" id="BAABJP010000015">
    <property type="protein sequence ID" value="GAA5158079.1"/>
    <property type="molecule type" value="Genomic_DNA"/>
</dbReference>
<keyword evidence="5" id="KW-0808">Transferase</keyword>
<evidence type="ECO:0000256" key="10">
    <source>
        <dbReference type="SAM" id="Phobius"/>
    </source>
</evidence>
<dbReference type="PANTHER" id="PTHR12468:SF2">
    <property type="entry name" value="GPI MANNOSYLTRANSFERASE 2"/>
    <property type="match status" value="1"/>
</dbReference>
<feature type="transmembrane region" description="Helical" evidence="10">
    <location>
        <begin position="261"/>
        <end position="280"/>
    </location>
</feature>
<keyword evidence="4" id="KW-0328">Glycosyltransferase</keyword>
<evidence type="ECO:0000256" key="5">
    <source>
        <dbReference type="ARBA" id="ARBA00022679"/>
    </source>
</evidence>
<keyword evidence="6 10" id="KW-0812">Transmembrane</keyword>
<comment type="caution">
    <text evidence="11">The sequence shown here is derived from an EMBL/GenBank/DDBJ whole genome shotgun (WGS) entry which is preliminary data.</text>
</comment>
<evidence type="ECO:0000256" key="9">
    <source>
        <dbReference type="ARBA" id="ARBA00023136"/>
    </source>
</evidence>
<evidence type="ECO:0000256" key="8">
    <source>
        <dbReference type="ARBA" id="ARBA00022989"/>
    </source>
</evidence>
<accession>A0ABP9QBP3</accession>
<protein>
    <submittedName>
        <fullName evidence="11">Glycosyltransferase family 39 protein</fullName>
    </submittedName>
</protein>
<comment type="pathway">
    <text evidence="2">Glycolipid biosynthesis; glycosylphosphatidylinositol-anchor biosynthesis.</text>
</comment>
<evidence type="ECO:0000256" key="7">
    <source>
        <dbReference type="ARBA" id="ARBA00022824"/>
    </source>
</evidence>
<evidence type="ECO:0000256" key="2">
    <source>
        <dbReference type="ARBA" id="ARBA00004687"/>
    </source>
</evidence>
<dbReference type="InterPro" id="IPR007315">
    <property type="entry name" value="PIG-V/Gpi18"/>
</dbReference>
<evidence type="ECO:0000256" key="4">
    <source>
        <dbReference type="ARBA" id="ARBA00022676"/>
    </source>
</evidence>
<feature type="transmembrane region" description="Helical" evidence="10">
    <location>
        <begin position="348"/>
        <end position="368"/>
    </location>
</feature>
<dbReference type="RefSeq" id="WP_185059181.1">
    <property type="nucleotide sequence ID" value="NZ_BAABJP010000015.1"/>
</dbReference>
<evidence type="ECO:0000256" key="6">
    <source>
        <dbReference type="ARBA" id="ARBA00022692"/>
    </source>
</evidence>
<feature type="transmembrane region" description="Helical" evidence="10">
    <location>
        <begin position="323"/>
        <end position="341"/>
    </location>
</feature>
<organism evidence="11 12">
    <name type="scientific">Pseudonocardia eucalypti</name>
    <dbReference type="NCBI Taxonomy" id="648755"/>
    <lineage>
        <taxon>Bacteria</taxon>
        <taxon>Bacillati</taxon>
        <taxon>Actinomycetota</taxon>
        <taxon>Actinomycetes</taxon>
        <taxon>Pseudonocardiales</taxon>
        <taxon>Pseudonocardiaceae</taxon>
        <taxon>Pseudonocardia</taxon>
    </lineage>
</organism>
<keyword evidence="12" id="KW-1185">Reference proteome</keyword>
<comment type="subcellular location">
    <subcellularLocation>
        <location evidence="1">Endoplasmic reticulum membrane</location>
        <topology evidence="1">Multi-pass membrane protein</topology>
    </subcellularLocation>
</comment>
<name>A0ABP9QBP3_9PSEU</name>
<feature type="transmembrane region" description="Helical" evidence="10">
    <location>
        <begin position="6"/>
        <end position="29"/>
    </location>
</feature>
<feature type="transmembrane region" description="Helical" evidence="10">
    <location>
        <begin position="224"/>
        <end position="254"/>
    </location>
</feature>
<evidence type="ECO:0000313" key="12">
    <source>
        <dbReference type="Proteomes" id="UP001428817"/>
    </source>
</evidence>
<evidence type="ECO:0000256" key="3">
    <source>
        <dbReference type="ARBA" id="ARBA00022502"/>
    </source>
</evidence>
<keyword evidence="3" id="KW-0337">GPI-anchor biosynthesis</keyword>
<evidence type="ECO:0000313" key="11">
    <source>
        <dbReference type="EMBL" id="GAA5158079.1"/>
    </source>
</evidence>
<feature type="transmembrane region" description="Helical" evidence="10">
    <location>
        <begin position="150"/>
        <end position="172"/>
    </location>
</feature>
<keyword evidence="8 10" id="KW-1133">Transmembrane helix</keyword>
<dbReference type="Proteomes" id="UP001428817">
    <property type="component" value="Unassembled WGS sequence"/>
</dbReference>
<feature type="transmembrane region" description="Helical" evidence="10">
    <location>
        <begin position="404"/>
        <end position="422"/>
    </location>
</feature>
<keyword evidence="7" id="KW-0256">Endoplasmic reticulum</keyword>
<sequence length="423" mass="44954">MAMELPPWVVAAILLVTGGATGMVAAVLARRGWLSVLGGLEGPFLARPRTFAWSSSAAVRRAVAPALLYLVIRLLGSLLFWVMAWWNRRPVNLLAWDGQWYLRIAEFGYLTAARGMVDAHNMPSPFGAMAFFPGYPHLVRGVAPLLGDDYLAAGLVVSTAAGVVGGYAVARLARHCGADRRGELIAVAALAAAPMSVVFTLPYPESLLVAVVGWALVGLLERRWWLAIAGSAAAGYLSPMGVPLIPVVIAAIVVHRKQAGWPALLGTLLTPAGLLGYLLWVDRKSGMTGGFFAITKAGWGNEIDFGATTLTWVLATFAADPNVFTLITAAVIVVAGAALIWSRGLLPWPVWTYCLFTVGMAFGSGGLVQDRVRLLLSAFPLMLPLAIVLSGLKARWAIASTAGLVLAGLWFSAHSLTVWRYGI</sequence>